<keyword evidence="4" id="KW-1185">Reference proteome</keyword>
<dbReference type="RefSeq" id="WP_189399481.1">
    <property type="nucleotide sequence ID" value="NZ_BLLO01000020.1"/>
</dbReference>
<evidence type="ECO:0000256" key="1">
    <source>
        <dbReference type="SAM" id="SignalP"/>
    </source>
</evidence>
<dbReference type="CDD" id="cd00161">
    <property type="entry name" value="beta-trefoil_Ricin-like"/>
    <property type="match status" value="1"/>
</dbReference>
<evidence type="ECO:0000313" key="5">
    <source>
        <dbReference type="Proteomes" id="UP000660975"/>
    </source>
</evidence>
<evidence type="ECO:0000313" key="4">
    <source>
        <dbReference type="Proteomes" id="UP000480804"/>
    </source>
</evidence>
<dbReference type="Proteomes" id="UP000660975">
    <property type="component" value="Unassembled WGS sequence"/>
</dbReference>
<proteinExistence type="predicted"/>
<dbReference type="EMBL" id="BLLO01000020">
    <property type="protein sequence ID" value="GFH79185.1"/>
    <property type="molecule type" value="Genomic_DNA"/>
</dbReference>
<dbReference type="PROSITE" id="PS51318">
    <property type="entry name" value="TAT"/>
    <property type="match status" value="1"/>
</dbReference>
<reference evidence="3" key="1">
    <citation type="journal article" date="2014" name="Int. J. Syst. Evol. Microbiol.">
        <title>Complete genome sequence of Corynebacterium casei LMG S-19264T (=DSM 44701T), isolated from a smear-ripened cheese.</title>
        <authorList>
            <consortium name="US DOE Joint Genome Institute (JGI-PGF)"/>
            <person name="Walter F."/>
            <person name="Albersmeier A."/>
            <person name="Kalinowski J."/>
            <person name="Ruckert C."/>
        </authorList>
    </citation>
    <scope>NUCLEOTIDE SEQUENCE</scope>
    <source>
        <strain evidence="3">JCM 4136</strain>
    </source>
</reference>
<dbReference type="Proteomes" id="UP000480804">
    <property type="component" value="Unassembled WGS sequence"/>
</dbReference>
<evidence type="ECO:0000313" key="2">
    <source>
        <dbReference type="EMBL" id="GFH79185.1"/>
    </source>
</evidence>
<evidence type="ECO:0000313" key="3">
    <source>
        <dbReference type="EMBL" id="GGU55284.1"/>
    </source>
</evidence>
<sequence length="189" mass="20515">MPALVRTALLSTGAAASALALALSGAAPAAALPYPDRDLVNKTDGGRLALYADSTAEGATAITLRDPVYRYRTEAWHGERTVVNGTVHFTLRNKAADKCLQPATAEAARKTRIVVRSCDGSRLQSWALHPERVGGADTGWWMWRPSVNKDVAMTLDRYNNGAWATLHLDTAYPSNDRLWKLGGNDAPWQ</sequence>
<gene>
    <name evidence="3" type="ORF">GCM10010227_05640</name>
    <name evidence="2" type="ORF">Sgou_38550</name>
</gene>
<feature type="chain" id="PRO_5039586882" description="Ricin B lectin domain-containing protein" evidence="1">
    <location>
        <begin position="30"/>
        <end position="189"/>
    </location>
</feature>
<organism evidence="3 5">
    <name type="scientific">Streptomyces gougerotii</name>
    <dbReference type="NCBI Taxonomy" id="53448"/>
    <lineage>
        <taxon>Bacteria</taxon>
        <taxon>Bacillati</taxon>
        <taxon>Actinomycetota</taxon>
        <taxon>Actinomycetes</taxon>
        <taxon>Kitasatosporales</taxon>
        <taxon>Streptomycetaceae</taxon>
        <taxon>Streptomyces</taxon>
        <taxon>Streptomyces diastaticus group</taxon>
    </lineage>
</organism>
<evidence type="ECO:0008006" key="6">
    <source>
        <dbReference type="Google" id="ProtNLM"/>
    </source>
</evidence>
<dbReference type="InterPro" id="IPR035992">
    <property type="entry name" value="Ricin_B-like_lectins"/>
</dbReference>
<name>A0A8H9LK31_9ACTN</name>
<protein>
    <recommendedName>
        <fullName evidence="6">Ricin B lectin domain-containing protein</fullName>
    </recommendedName>
</protein>
<comment type="caution">
    <text evidence="3">The sequence shown here is derived from an EMBL/GenBank/DDBJ whole genome shotgun (WGS) entry which is preliminary data.</text>
</comment>
<reference evidence="2 4" key="2">
    <citation type="submission" date="2020-02" db="EMBL/GenBank/DDBJ databases">
        <title>Whole genome shotgun sequence of Streptomyces gougerotii NBRC 13043.</title>
        <authorList>
            <person name="Ichikawa N."/>
            <person name="Komaki H."/>
            <person name="Tamura T."/>
        </authorList>
    </citation>
    <scope>NUCLEOTIDE SEQUENCE [LARGE SCALE GENOMIC DNA]</scope>
    <source>
        <strain evidence="2 4">NBRC 13043</strain>
    </source>
</reference>
<keyword evidence="1" id="KW-0732">Signal</keyword>
<accession>A0A8H9LK31</accession>
<dbReference type="SUPFAM" id="SSF50370">
    <property type="entry name" value="Ricin B-like lectins"/>
    <property type="match status" value="1"/>
</dbReference>
<dbReference type="Gene3D" id="2.80.10.50">
    <property type="match status" value="1"/>
</dbReference>
<feature type="signal peptide" evidence="1">
    <location>
        <begin position="1"/>
        <end position="29"/>
    </location>
</feature>
<reference evidence="3" key="3">
    <citation type="submission" date="2020-09" db="EMBL/GenBank/DDBJ databases">
        <authorList>
            <person name="Sun Q."/>
            <person name="Ohkuma M."/>
        </authorList>
    </citation>
    <scope>NUCLEOTIDE SEQUENCE</scope>
    <source>
        <strain evidence="3">JCM 4136</strain>
    </source>
</reference>
<dbReference type="EMBL" id="BMSC01000001">
    <property type="protein sequence ID" value="GGU55284.1"/>
    <property type="molecule type" value="Genomic_DNA"/>
</dbReference>
<dbReference type="AlphaFoldDB" id="A0A8H9LK31"/>
<dbReference type="InterPro" id="IPR006311">
    <property type="entry name" value="TAT_signal"/>
</dbReference>